<evidence type="ECO:0000259" key="2">
    <source>
        <dbReference type="Pfam" id="PF08101"/>
    </source>
</evidence>
<dbReference type="InterPro" id="IPR012965">
    <property type="entry name" value="Msb1/Mug8_dom"/>
</dbReference>
<organism evidence="3 4">
    <name type="scientific">Pisolithus tinctorius Marx 270</name>
    <dbReference type="NCBI Taxonomy" id="870435"/>
    <lineage>
        <taxon>Eukaryota</taxon>
        <taxon>Fungi</taxon>
        <taxon>Dikarya</taxon>
        <taxon>Basidiomycota</taxon>
        <taxon>Agaricomycotina</taxon>
        <taxon>Agaricomycetes</taxon>
        <taxon>Agaricomycetidae</taxon>
        <taxon>Boletales</taxon>
        <taxon>Sclerodermatineae</taxon>
        <taxon>Pisolithaceae</taxon>
        <taxon>Pisolithus</taxon>
    </lineage>
</organism>
<gene>
    <name evidence="3" type="ORF">M404DRAFT_961079</name>
</gene>
<dbReference type="SUPFAM" id="SSF48350">
    <property type="entry name" value="GTPase activation domain, GAP"/>
    <property type="match status" value="1"/>
</dbReference>
<keyword evidence="4" id="KW-1185">Reference proteome</keyword>
<reference evidence="3 4" key="1">
    <citation type="submission" date="2014-04" db="EMBL/GenBank/DDBJ databases">
        <authorList>
            <consortium name="DOE Joint Genome Institute"/>
            <person name="Kuo A."/>
            <person name="Kohler A."/>
            <person name="Costa M.D."/>
            <person name="Nagy L.G."/>
            <person name="Floudas D."/>
            <person name="Copeland A."/>
            <person name="Barry K.W."/>
            <person name="Cichocki N."/>
            <person name="Veneault-Fourrey C."/>
            <person name="LaButti K."/>
            <person name="Lindquist E.A."/>
            <person name="Lipzen A."/>
            <person name="Lundell T."/>
            <person name="Morin E."/>
            <person name="Murat C."/>
            <person name="Sun H."/>
            <person name="Tunlid A."/>
            <person name="Henrissat B."/>
            <person name="Grigoriev I.V."/>
            <person name="Hibbett D.S."/>
            <person name="Martin F."/>
            <person name="Nordberg H.P."/>
            <person name="Cantor M.N."/>
            <person name="Hua S.X."/>
        </authorList>
    </citation>
    <scope>NUCLEOTIDE SEQUENCE [LARGE SCALE GENOMIC DNA]</scope>
    <source>
        <strain evidence="3 4">Marx 270</strain>
    </source>
</reference>
<sequence>MGATTGVCGPVWALCGRPIATAPVDDSVTSSDSASAGNRDSSLISRATSDGLHTTTGADDDLTHTKRSASSSDQTRTQGAKLRRRLVSSSKRAKSEVRVPNTIAQVPDGGFLPLNLDHRRKGTHDAPRYEYGYLSFECHVVLGINELERLVEVVSDELATRYLTTPFIFSALALDISSSAINQLISAFLDTCADPSSNEAEYRWRQEAHLAGAHELGMCLRWGLARVVRVTGGQAMRGLISWEHYTEFRDSEAALSYPHTHFSTFLPQSPHALRSILLTLLDLLTRFVAHGSASGHTPSTLSSSFGPLLFGLGPPGLPFHHTYVQYLYAVIAMEHVLLAYIRWQDAPRIPLPLPGVGTRVPRSNTTPLRAPARLKEWIRGYPSMLPVLYDKDTQGWFQVRRGARTIRVVHVRRNVTKYSPDLVNTAASWAPSSRGRAAKRSGVAASKEWERIAPSALQLQPSFSEGYMKRMNLPHDFCPYTGQVSDVPTTATSWSPGVDVDDPLRLALGLGYYTGSQRFKSLTEKKWVEFEKAGFGSSAVNGEGLQLNPNENLKMIPPEKRRTMNWNDFAAIGFSRPGDFLDISLHQSSPAIHKGVPSFTRSVSIARKLRKAQHVQQPQIELDSEPVVGSEVVIEEAFLSVFCDLIYGSGWSSIGHGEKIDRESNWALVEFKALPVNETSVRPGVDPRTETMVMLFEEFVPAEYRENLLKDTATRSHSPFRSSLSIKSRQ</sequence>
<dbReference type="InterPro" id="IPR008936">
    <property type="entry name" value="Rho_GTPase_activation_prot"/>
</dbReference>
<feature type="compositionally biased region" description="Low complexity" evidence="1">
    <location>
        <begin position="23"/>
        <end position="36"/>
    </location>
</feature>
<dbReference type="AlphaFoldDB" id="A0A0C3P354"/>
<dbReference type="HOGENOM" id="CLU_395409_0_0_1"/>
<dbReference type="OrthoDB" id="3362494at2759"/>
<dbReference type="Proteomes" id="UP000054217">
    <property type="component" value="Unassembled WGS sequence"/>
</dbReference>
<feature type="domain" description="Meiotically up-regulated protein Msb1/Mug8" evidence="2">
    <location>
        <begin position="145"/>
        <end position="342"/>
    </location>
</feature>
<protein>
    <recommendedName>
        <fullName evidence="2">Meiotically up-regulated protein Msb1/Mug8 domain-containing protein</fullName>
    </recommendedName>
</protein>
<feature type="compositionally biased region" description="Polar residues" evidence="1">
    <location>
        <begin position="38"/>
        <end position="57"/>
    </location>
</feature>
<dbReference type="Pfam" id="PF08101">
    <property type="entry name" value="Msb1-Mug8_dom"/>
    <property type="match status" value="1"/>
</dbReference>
<feature type="compositionally biased region" description="Polar residues" evidence="1">
    <location>
        <begin position="68"/>
        <end position="78"/>
    </location>
</feature>
<dbReference type="STRING" id="870435.A0A0C3P354"/>
<proteinExistence type="predicted"/>
<evidence type="ECO:0000313" key="4">
    <source>
        <dbReference type="Proteomes" id="UP000054217"/>
    </source>
</evidence>
<dbReference type="InterPro" id="IPR037508">
    <property type="entry name" value="Msb1/Mug8"/>
</dbReference>
<name>A0A0C3P354_PISTI</name>
<evidence type="ECO:0000256" key="1">
    <source>
        <dbReference type="SAM" id="MobiDB-lite"/>
    </source>
</evidence>
<evidence type="ECO:0000313" key="3">
    <source>
        <dbReference type="EMBL" id="KIO01901.1"/>
    </source>
</evidence>
<dbReference type="PANTHER" id="PTHR28093">
    <property type="entry name" value="MORPHOGENESIS-RELATED PROTEIN MSB1"/>
    <property type="match status" value="1"/>
</dbReference>
<dbReference type="PANTHER" id="PTHR28093:SF1">
    <property type="entry name" value="MORPHOGENESIS-RELATED PROTEIN MSB1"/>
    <property type="match status" value="1"/>
</dbReference>
<dbReference type="EMBL" id="KN831984">
    <property type="protein sequence ID" value="KIO01901.1"/>
    <property type="molecule type" value="Genomic_DNA"/>
</dbReference>
<accession>A0A0C3P354</accession>
<feature type="region of interest" description="Disordered" evidence="1">
    <location>
        <begin position="23"/>
        <end position="97"/>
    </location>
</feature>
<reference evidence="4" key="2">
    <citation type="submission" date="2015-01" db="EMBL/GenBank/DDBJ databases">
        <title>Evolutionary Origins and Diversification of the Mycorrhizal Mutualists.</title>
        <authorList>
            <consortium name="DOE Joint Genome Institute"/>
            <consortium name="Mycorrhizal Genomics Consortium"/>
            <person name="Kohler A."/>
            <person name="Kuo A."/>
            <person name="Nagy L.G."/>
            <person name="Floudas D."/>
            <person name="Copeland A."/>
            <person name="Barry K.W."/>
            <person name="Cichocki N."/>
            <person name="Veneault-Fourrey C."/>
            <person name="LaButti K."/>
            <person name="Lindquist E.A."/>
            <person name="Lipzen A."/>
            <person name="Lundell T."/>
            <person name="Morin E."/>
            <person name="Murat C."/>
            <person name="Riley R."/>
            <person name="Ohm R."/>
            <person name="Sun H."/>
            <person name="Tunlid A."/>
            <person name="Henrissat B."/>
            <person name="Grigoriev I.V."/>
            <person name="Hibbett D.S."/>
            <person name="Martin F."/>
        </authorList>
    </citation>
    <scope>NUCLEOTIDE SEQUENCE [LARGE SCALE GENOMIC DNA]</scope>
    <source>
        <strain evidence="4">Marx 270</strain>
    </source>
</reference>
<dbReference type="InParanoid" id="A0A0C3P354"/>